<evidence type="ECO:0000256" key="5">
    <source>
        <dbReference type="SAM" id="MobiDB-lite"/>
    </source>
</evidence>
<dbReference type="GO" id="GO:0016874">
    <property type="term" value="F:ligase activity"/>
    <property type="evidence" value="ECO:0007669"/>
    <property type="project" value="UniProtKB-KW"/>
</dbReference>
<feature type="domain" description="AMP-binding enzyme C-terminal" evidence="7">
    <location>
        <begin position="475"/>
        <end position="549"/>
    </location>
</feature>
<dbReference type="InterPro" id="IPR000873">
    <property type="entry name" value="AMP-dep_synth/lig_dom"/>
</dbReference>
<dbReference type="AlphaFoldDB" id="A0A2H1L2J4"/>
<dbReference type="PANTHER" id="PTHR43859:SF4">
    <property type="entry name" value="BUTANOATE--COA LIGASE AAE1-RELATED"/>
    <property type="match status" value="1"/>
</dbReference>
<dbReference type="GO" id="GO:0006631">
    <property type="term" value="P:fatty acid metabolic process"/>
    <property type="evidence" value="ECO:0007669"/>
    <property type="project" value="UniProtKB-KW"/>
</dbReference>
<organism evidence="8 9">
    <name type="scientific">Brevibacterium jeotgali</name>
    <dbReference type="NCBI Taxonomy" id="1262550"/>
    <lineage>
        <taxon>Bacteria</taxon>
        <taxon>Bacillati</taxon>
        <taxon>Actinomycetota</taxon>
        <taxon>Actinomycetes</taxon>
        <taxon>Micrococcales</taxon>
        <taxon>Brevibacteriaceae</taxon>
        <taxon>Brevibacterium</taxon>
    </lineage>
</organism>
<dbReference type="OrthoDB" id="9803968at2"/>
<gene>
    <name evidence="8" type="ORF">BJEO58_00713</name>
</gene>
<evidence type="ECO:0000259" key="7">
    <source>
        <dbReference type="Pfam" id="PF13193"/>
    </source>
</evidence>
<protein>
    <submittedName>
        <fullName evidence="8">Fatty-acyl-CoA synthase</fullName>
        <ecNumber evidence="8">6.2.1.-</ecNumber>
    </submittedName>
</protein>
<feature type="region of interest" description="Disordered" evidence="5">
    <location>
        <begin position="1"/>
        <end position="27"/>
    </location>
</feature>
<keyword evidence="3" id="KW-0276">Fatty acid metabolism</keyword>
<proteinExistence type="inferred from homology"/>
<feature type="compositionally biased region" description="Polar residues" evidence="5">
    <location>
        <begin position="1"/>
        <end position="12"/>
    </location>
</feature>
<reference evidence="9" key="1">
    <citation type="submission" date="2017-03" db="EMBL/GenBank/DDBJ databases">
        <authorList>
            <person name="Monnet C."/>
        </authorList>
    </citation>
    <scope>NUCLEOTIDE SEQUENCE [LARGE SCALE GENOMIC DNA]</scope>
    <source>
        <strain evidence="9">SJ5-8</strain>
    </source>
</reference>
<dbReference type="EC" id="6.2.1.-" evidence="8"/>
<dbReference type="RefSeq" id="WP_101587836.1">
    <property type="nucleotide sequence ID" value="NZ_FXZM01000003.1"/>
</dbReference>
<keyword evidence="9" id="KW-1185">Reference proteome</keyword>
<sequence>MTHTTSSVSPTQRPRRVTGAPSTMGDDVQLNTTTMIRHAARTYPEQPIVYRTPDDGWTEYSYADAYARIQRGANMLTDLGVVPGGKVGVLDWNSRRHFELYWSIPGIGAVMVQLNLRLGPEDMAYVLKDSGTTVVCVDETLLPIAEAVAPHVPHVRTWVVMTDKPLAEVSTTLENAVHFEDLLAAADEKFDWPEIDESSAFAACYTTGTTGKPKGVFYSHRSIYLHTTAITQGVGMGVDDCVMLITPMFHGSGWGLPQGAVYNAAKIVLPGRYRAEDTEPLVDAMIREGVTVANGAPAIFNPMLDYIRTMEEKPDFSRARFMSGATEPSLTLMQGLRELTGAEVVHAYGATETSPLVTLNRFKPSVRAALDDEELFALKRKQGLPVSGVDIVLLDGIGNAVPHDGTTQGEICVRGPWITATYNGMDEHDLEGRFVDGYWRSGDVGTIDANGYLKVTDRIKDVIKSGGEWISSIDMENLLLSHEAIADAVVVGLSHPKWQERPFVLAVPKPGRTIERESVHAHLSQAFANWQMPEAVEVVAEIPRTTVGKFDKKRIRSEYADFYERTTHSE</sequence>
<feature type="domain" description="AMP-dependent synthetase/ligase" evidence="6">
    <location>
        <begin position="37"/>
        <end position="422"/>
    </location>
</feature>
<dbReference type="Pfam" id="PF00501">
    <property type="entry name" value="AMP-binding"/>
    <property type="match status" value="1"/>
</dbReference>
<evidence type="ECO:0000313" key="9">
    <source>
        <dbReference type="Proteomes" id="UP000234462"/>
    </source>
</evidence>
<evidence type="ECO:0000256" key="3">
    <source>
        <dbReference type="ARBA" id="ARBA00022832"/>
    </source>
</evidence>
<dbReference type="EMBL" id="FXZM01000003">
    <property type="protein sequence ID" value="SMY11131.1"/>
    <property type="molecule type" value="Genomic_DNA"/>
</dbReference>
<dbReference type="NCBIfam" id="NF004837">
    <property type="entry name" value="PRK06187.1"/>
    <property type="match status" value="1"/>
</dbReference>
<evidence type="ECO:0000256" key="4">
    <source>
        <dbReference type="ARBA" id="ARBA00023098"/>
    </source>
</evidence>
<evidence type="ECO:0000313" key="8">
    <source>
        <dbReference type="EMBL" id="SMY11131.1"/>
    </source>
</evidence>
<comment type="similarity">
    <text evidence="1">Belongs to the ATP-dependent AMP-binding enzyme family.</text>
</comment>
<dbReference type="InterPro" id="IPR025110">
    <property type="entry name" value="AMP-bd_C"/>
</dbReference>
<dbReference type="Gene3D" id="3.30.300.30">
    <property type="match status" value="1"/>
</dbReference>
<dbReference type="PANTHER" id="PTHR43859">
    <property type="entry name" value="ACYL-ACTIVATING ENZYME"/>
    <property type="match status" value="1"/>
</dbReference>
<keyword evidence="2 8" id="KW-0436">Ligase</keyword>
<evidence type="ECO:0000256" key="1">
    <source>
        <dbReference type="ARBA" id="ARBA00006432"/>
    </source>
</evidence>
<dbReference type="InterPro" id="IPR042099">
    <property type="entry name" value="ANL_N_sf"/>
</dbReference>
<dbReference type="Proteomes" id="UP000234462">
    <property type="component" value="Unassembled WGS sequence"/>
</dbReference>
<dbReference type="Pfam" id="PF13193">
    <property type="entry name" value="AMP-binding_C"/>
    <property type="match status" value="1"/>
</dbReference>
<evidence type="ECO:0000259" key="6">
    <source>
        <dbReference type="Pfam" id="PF00501"/>
    </source>
</evidence>
<dbReference type="Gene3D" id="3.40.50.12780">
    <property type="entry name" value="N-terminal domain of ligase-like"/>
    <property type="match status" value="1"/>
</dbReference>
<evidence type="ECO:0000256" key="2">
    <source>
        <dbReference type="ARBA" id="ARBA00022598"/>
    </source>
</evidence>
<dbReference type="SUPFAM" id="SSF56801">
    <property type="entry name" value="Acetyl-CoA synthetase-like"/>
    <property type="match status" value="1"/>
</dbReference>
<name>A0A2H1L2J4_9MICO</name>
<accession>A0A2H1L2J4</accession>
<keyword evidence="4" id="KW-0443">Lipid metabolism</keyword>
<dbReference type="InterPro" id="IPR045851">
    <property type="entry name" value="AMP-bd_C_sf"/>
</dbReference>